<name>A0A1G2F3X6_9BACT</name>
<evidence type="ECO:0000313" key="2">
    <source>
        <dbReference type="Proteomes" id="UP000177810"/>
    </source>
</evidence>
<comment type="caution">
    <text evidence="1">The sequence shown here is derived from an EMBL/GenBank/DDBJ whole genome shotgun (WGS) entry which is preliminary data.</text>
</comment>
<accession>A0A1G2F3X6</accession>
<proteinExistence type="predicted"/>
<sequence>MIIEKKLKYGTFSWDDEKKEFIVENYKGIVHLNKTYAYAFQRFLTRISQRNWFRKRERGR</sequence>
<protein>
    <submittedName>
        <fullName evidence="1">Uncharacterized protein</fullName>
    </submittedName>
</protein>
<dbReference type="Proteomes" id="UP000177810">
    <property type="component" value="Unassembled WGS sequence"/>
</dbReference>
<dbReference type="STRING" id="1801990.A2V69_01110"/>
<dbReference type="AlphaFoldDB" id="A0A1G2F3X6"/>
<reference evidence="1 2" key="1">
    <citation type="journal article" date="2016" name="Nat. Commun.">
        <title>Thousands of microbial genomes shed light on interconnected biogeochemical processes in an aquifer system.</title>
        <authorList>
            <person name="Anantharaman K."/>
            <person name="Brown C.T."/>
            <person name="Hug L.A."/>
            <person name="Sharon I."/>
            <person name="Castelle C.J."/>
            <person name="Probst A.J."/>
            <person name="Thomas B.C."/>
            <person name="Singh A."/>
            <person name="Wilkins M.J."/>
            <person name="Karaoz U."/>
            <person name="Brodie E.L."/>
            <person name="Williams K.H."/>
            <person name="Hubbard S.S."/>
            <person name="Banfield J.F."/>
        </authorList>
    </citation>
    <scope>NUCLEOTIDE SEQUENCE [LARGE SCALE GENOMIC DNA]</scope>
</reference>
<evidence type="ECO:0000313" key="1">
    <source>
        <dbReference type="EMBL" id="OGZ32288.1"/>
    </source>
</evidence>
<dbReference type="EMBL" id="MHMT01000021">
    <property type="protein sequence ID" value="OGZ32288.1"/>
    <property type="molecule type" value="Genomic_DNA"/>
</dbReference>
<organism evidence="1 2">
    <name type="scientific">Candidatus Portnoybacteria bacterium RBG_13_40_8</name>
    <dbReference type="NCBI Taxonomy" id="1801990"/>
    <lineage>
        <taxon>Bacteria</taxon>
        <taxon>Candidatus Portnoyibacteriota</taxon>
    </lineage>
</organism>
<gene>
    <name evidence="1" type="ORF">A2V69_01110</name>
</gene>